<protein>
    <submittedName>
        <fullName evidence="1">Uncharacterized protein</fullName>
    </submittedName>
</protein>
<name>A0A0A9AD33_ARUDO</name>
<reference evidence="1" key="1">
    <citation type="submission" date="2014-09" db="EMBL/GenBank/DDBJ databases">
        <authorList>
            <person name="Magalhaes I.L.F."/>
            <person name="Oliveira U."/>
            <person name="Santos F.R."/>
            <person name="Vidigal T.H.D.A."/>
            <person name="Brescovit A.D."/>
            <person name="Santos A.J."/>
        </authorList>
    </citation>
    <scope>NUCLEOTIDE SEQUENCE</scope>
    <source>
        <tissue evidence="1">Shoot tissue taken approximately 20 cm above the soil surface</tissue>
    </source>
</reference>
<organism evidence="1">
    <name type="scientific">Arundo donax</name>
    <name type="common">Giant reed</name>
    <name type="synonym">Donax arundinaceus</name>
    <dbReference type="NCBI Taxonomy" id="35708"/>
    <lineage>
        <taxon>Eukaryota</taxon>
        <taxon>Viridiplantae</taxon>
        <taxon>Streptophyta</taxon>
        <taxon>Embryophyta</taxon>
        <taxon>Tracheophyta</taxon>
        <taxon>Spermatophyta</taxon>
        <taxon>Magnoliopsida</taxon>
        <taxon>Liliopsida</taxon>
        <taxon>Poales</taxon>
        <taxon>Poaceae</taxon>
        <taxon>PACMAD clade</taxon>
        <taxon>Arundinoideae</taxon>
        <taxon>Arundineae</taxon>
        <taxon>Arundo</taxon>
    </lineage>
</organism>
<proteinExistence type="predicted"/>
<dbReference type="AlphaFoldDB" id="A0A0A9AD33"/>
<reference evidence="1" key="2">
    <citation type="journal article" date="2015" name="Data Brief">
        <title>Shoot transcriptome of the giant reed, Arundo donax.</title>
        <authorList>
            <person name="Barrero R.A."/>
            <person name="Guerrero F.D."/>
            <person name="Moolhuijzen P."/>
            <person name="Goolsby J.A."/>
            <person name="Tidwell J."/>
            <person name="Bellgard S.E."/>
            <person name="Bellgard M.I."/>
        </authorList>
    </citation>
    <scope>NUCLEOTIDE SEQUENCE</scope>
    <source>
        <tissue evidence="1">Shoot tissue taken approximately 20 cm above the soil surface</tissue>
    </source>
</reference>
<sequence length="90" mass="10371">MLCLFLVGVDQIISVFHPFVNYEGRVLLLGNHLRSAYFPYGPMPWFLDLSSSMLKVIIFTPFGFKKTCLFPITRPFAPLDIRICVSRMLL</sequence>
<dbReference type="EMBL" id="GBRH01248884">
    <property type="protein sequence ID" value="JAD49011.1"/>
    <property type="molecule type" value="Transcribed_RNA"/>
</dbReference>
<accession>A0A0A9AD33</accession>
<evidence type="ECO:0000313" key="1">
    <source>
        <dbReference type="EMBL" id="JAD49011.1"/>
    </source>
</evidence>